<feature type="compositionally biased region" description="Low complexity" evidence="5">
    <location>
        <begin position="552"/>
        <end position="565"/>
    </location>
</feature>
<dbReference type="GO" id="GO:0004649">
    <property type="term" value="F:poly(ADP-ribose) glycohydrolase activity"/>
    <property type="evidence" value="ECO:0000318"/>
    <property type="project" value="GO_Central"/>
</dbReference>
<evidence type="ECO:0000256" key="1">
    <source>
        <dbReference type="ARBA" id="ARBA00009545"/>
    </source>
</evidence>
<evidence type="ECO:0000313" key="8">
    <source>
        <dbReference type="Proteomes" id="UP000813463"/>
    </source>
</evidence>
<feature type="active site" evidence="4">
    <location>
        <position position="326"/>
    </location>
</feature>
<evidence type="ECO:0000256" key="2">
    <source>
        <dbReference type="ARBA" id="ARBA00012255"/>
    </source>
</evidence>
<protein>
    <recommendedName>
        <fullName evidence="2">poly(ADP-ribose) glycohydrolase</fullName>
        <ecNumber evidence="2">3.2.1.143</ecNumber>
    </recommendedName>
</protein>
<sequence length="575" mass="64783">MFFLFSLLHSFLFFAFCFSDFAFWCMCTLIYVQPSTIRALKFLPQKSKPSAPIIIKMVNRADFKSVLPFLPPLKSLTSGSLAWPNPQVTAALELVSQGPSRSRVDSGERLYAAISRVRGSLPLSAKDRLAKSTDKGFAKLFDELLPKEESRRWLENVAPKMADLVLRLPALLESHYRDCDNVVPGVSTGLRLLEPQQSGIVFLSQELIAALLSCSFFCLFPTVNRKAKCMRAINMDQIFSSLHDSYHTKQENKMKCITHYFERICSSTPSNFVSFERKVLSLEQNPSVVPLPSPEFWANSVTPLCKFKVFPTGKIEHHPPGASEVDFADEFIGGLVLTKGCVQEEIRFMMNPELIASMLFMPSMSENEAIEMVGAERFSNYRGYNASFQYTGDYIDRRGVDALQRRMTRVVAIDALRKAGTKQYQSQFLLREVNKAFCGFLDHTEYLQQQVHESNVGVATGNWGCGIFGGDAQLKSMIQWVSASQASIPFVSYYTFGLDKVQNLDQVVEWIVSQKWTVGDLWKKLVDYGAQREGRSKIGFFSYLMPSLKQVSATSSKRSRSGSSAEENSRGRGRK</sequence>
<name>A0A9R0IAD9_SPIOL</name>
<keyword evidence="3" id="KW-0378">Hydrolase</keyword>
<dbReference type="GO" id="GO:1990966">
    <property type="term" value="P:ATP generation from poly-ADP-D-ribose"/>
    <property type="evidence" value="ECO:0000318"/>
    <property type="project" value="GO_Central"/>
</dbReference>
<dbReference type="InterPro" id="IPR046372">
    <property type="entry name" value="PARG_cat_C"/>
</dbReference>
<evidence type="ECO:0000259" key="6">
    <source>
        <dbReference type="Pfam" id="PF05028"/>
    </source>
</evidence>
<evidence type="ECO:0000313" key="9">
    <source>
        <dbReference type="RefSeq" id="XP_021845566.2"/>
    </source>
</evidence>
<feature type="domain" description="PARG catalytic Macro" evidence="6">
    <location>
        <begin position="296"/>
        <end position="502"/>
    </location>
</feature>
<dbReference type="Proteomes" id="UP000813463">
    <property type="component" value="Chromosome 3"/>
</dbReference>
<evidence type="ECO:0000256" key="5">
    <source>
        <dbReference type="SAM" id="MobiDB-lite"/>
    </source>
</evidence>
<feature type="active site" evidence="4">
    <location>
        <position position="344"/>
    </location>
</feature>
<dbReference type="InterPro" id="IPR048362">
    <property type="entry name" value="PARG_helical"/>
</dbReference>
<dbReference type="GO" id="GO:0009225">
    <property type="term" value="P:nucleotide-sugar metabolic process"/>
    <property type="evidence" value="ECO:0000318"/>
    <property type="project" value="GO_Central"/>
</dbReference>
<feature type="region of interest" description="Disordered" evidence="5">
    <location>
        <begin position="552"/>
        <end position="575"/>
    </location>
</feature>
<dbReference type="GO" id="GO:0005737">
    <property type="term" value="C:cytoplasm"/>
    <property type="evidence" value="ECO:0000318"/>
    <property type="project" value="GO_Central"/>
</dbReference>
<evidence type="ECO:0000256" key="4">
    <source>
        <dbReference type="PIRSR" id="PIRSR607724-1"/>
    </source>
</evidence>
<reference evidence="9" key="2">
    <citation type="submission" date="2025-08" db="UniProtKB">
        <authorList>
            <consortium name="RefSeq"/>
        </authorList>
    </citation>
    <scope>IDENTIFICATION</scope>
    <source>
        <tissue evidence="9">Leaf</tissue>
    </source>
</reference>
<evidence type="ECO:0000256" key="3">
    <source>
        <dbReference type="ARBA" id="ARBA00022801"/>
    </source>
</evidence>
<dbReference type="PANTHER" id="PTHR12837:SF0">
    <property type="entry name" value="POLY(ADP-RIBOSE) GLYCOHYDROLASE"/>
    <property type="match status" value="1"/>
</dbReference>
<dbReference type="GO" id="GO:0006282">
    <property type="term" value="P:regulation of DNA repair"/>
    <property type="evidence" value="ECO:0000318"/>
    <property type="project" value="GO_Central"/>
</dbReference>
<dbReference type="GO" id="GO:0005634">
    <property type="term" value="C:nucleus"/>
    <property type="evidence" value="ECO:0000318"/>
    <property type="project" value="GO_Central"/>
</dbReference>
<dbReference type="InterPro" id="IPR007724">
    <property type="entry name" value="Poly_GlycHdrlase"/>
</dbReference>
<keyword evidence="8" id="KW-1185">Reference proteome</keyword>
<dbReference type="Pfam" id="PF05028">
    <property type="entry name" value="PARG_cat_C"/>
    <property type="match status" value="1"/>
</dbReference>
<proteinExistence type="inferred from homology"/>
<dbReference type="GO" id="GO:0005975">
    <property type="term" value="P:carbohydrate metabolic process"/>
    <property type="evidence" value="ECO:0007669"/>
    <property type="project" value="InterPro"/>
</dbReference>
<dbReference type="GeneID" id="110785430"/>
<dbReference type="Pfam" id="PF20811">
    <property type="entry name" value="PARG_cat_N"/>
    <property type="match status" value="1"/>
</dbReference>
<dbReference type="AlphaFoldDB" id="A0A9R0IAD9"/>
<dbReference type="KEGG" id="soe:110785430"/>
<accession>A0A9R0IAD9</accession>
<feature type="active site" evidence="4">
    <location>
        <position position="345"/>
    </location>
</feature>
<dbReference type="EC" id="3.2.1.143" evidence="2"/>
<reference evidence="8" key="1">
    <citation type="journal article" date="2021" name="Nat. Commun.">
        <title>Genomic analyses provide insights into spinach domestication and the genetic basis of agronomic traits.</title>
        <authorList>
            <person name="Cai X."/>
            <person name="Sun X."/>
            <person name="Xu C."/>
            <person name="Sun H."/>
            <person name="Wang X."/>
            <person name="Ge C."/>
            <person name="Zhang Z."/>
            <person name="Wang Q."/>
            <person name="Fei Z."/>
            <person name="Jiao C."/>
            <person name="Wang Q."/>
        </authorList>
    </citation>
    <scope>NUCLEOTIDE SEQUENCE [LARGE SCALE GENOMIC DNA]</scope>
    <source>
        <strain evidence="8">cv. Varoflay</strain>
    </source>
</reference>
<evidence type="ECO:0000259" key="7">
    <source>
        <dbReference type="Pfam" id="PF20811"/>
    </source>
</evidence>
<gene>
    <name evidence="9" type="primary">LOC110785430</name>
</gene>
<dbReference type="PANTHER" id="PTHR12837">
    <property type="entry name" value="POLY ADP-RIBOSE GLYCOHYDROLASE"/>
    <property type="match status" value="1"/>
</dbReference>
<dbReference type="RefSeq" id="XP_021845566.2">
    <property type="nucleotide sequence ID" value="XM_021989874.2"/>
</dbReference>
<feature type="domain" description="PARG helical" evidence="7">
    <location>
        <begin position="146"/>
        <end position="277"/>
    </location>
</feature>
<comment type="similarity">
    <text evidence="1">Belongs to the poly(ADP-ribose) glycohydrolase family.</text>
</comment>
<organism evidence="8 9">
    <name type="scientific">Spinacia oleracea</name>
    <name type="common">Spinach</name>
    <dbReference type="NCBI Taxonomy" id="3562"/>
    <lineage>
        <taxon>Eukaryota</taxon>
        <taxon>Viridiplantae</taxon>
        <taxon>Streptophyta</taxon>
        <taxon>Embryophyta</taxon>
        <taxon>Tracheophyta</taxon>
        <taxon>Spermatophyta</taxon>
        <taxon>Magnoliopsida</taxon>
        <taxon>eudicotyledons</taxon>
        <taxon>Gunneridae</taxon>
        <taxon>Pentapetalae</taxon>
        <taxon>Caryophyllales</taxon>
        <taxon>Chenopodiaceae</taxon>
        <taxon>Chenopodioideae</taxon>
        <taxon>Anserineae</taxon>
        <taxon>Spinacia</taxon>
    </lineage>
</organism>